<reference evidence="2" key="1">
    <citation type="submission" date="2023-08" db="EMBL/GenBank/DDBJ databases">
        <authorList>
            <person name="Alioto T."/>
            <person name="Alioto T."/>
            <person name="Gomez Garrido J."/>
        </authorList>
    </citation>
    <scope>NUCLEOTIDE SEQUENCE</scope>
</reference>
<evidence type="ECO:0000313" key="2">
    <source>
        <dbReference type="EMBL" id="CAI9734505.1"/>
    </source>
</evidence>
<evidence type="ECO:0000256" key="1">
    <source>
        <dbReference type="SAM" id="MobiDB-lite"/>
    </source>
</evidence>
<dbReference type="AlphaFoldDB" id="A0AA36BHI3"/>
<organism evidence="2 3">
    <name type="scientific">Octopus vulgaris</name>
    <name type="common">Common octopus</name>
    <dbReference type="NCBI Taxonomy" id="6645"/>
    <lineage>
        <taxon>Eukaryota</taxon>
        <taxon>Metazoa</taxon>
        <taxon>Spiralia</taxon>
        <taxon>Lophotrochozoa</taxon>
        <taxon>Mollusca</taxon>
        <taxon>Cephalopoda</taxon>
        <taxon>Coleoidea</taxon>
        <taxon>Octopodiformes</taxon>
        <taxon>Octopoda</taxon>
        <taxon>Incirrata</taxon>
        <taxon>Octopodidae</taxon>
        <taxon>Octopus</taxon>
    </lineage>
</organism>
<accession>A0AA36BHI3</accession>
<name>A0AA36BHI3_OCTVU</name>
<feature type="region of interest" description="Disordered" evidence="1">
    <location>
        <begin position="1"/>
        <end position="29"/>
    </location>
</feature>
<sequence length="162" mass="18258">MNINWSKLSVSTTRTTPATCNSSSSDSNNKHANIASASFASAVGNMESFHIDEEELILARKIVKGDRRRVDLNPPSDVIKNIVRRMVTYRCIGVKSWRVENAPVSKVQKGFGRVWEQKTHITRGKKFGTIEVRFEPEEEEARCNSTTALRNDNFFSISNNHG</sequence>
<evidence type="ECO:0000313" key="3">
    <source>
        <dbReference type="Proteomes" id="UP001162480"/>
    </source>
</evidence>
<proteinExistence type="predicted"/>
<keyword evidence="3" id="KW-1185">Reference proteome</keyword>
<dbReference type="EMBL" id="OX597829">
    <property type="protein sequence ID" value="CAI9734505.1"/>
    <property type="molecule type" value="Genomic_DNA"/>
</dbReference>
<gene>
    <name evidence="2" type="ORF">OCTVUL_1B017817</name>
</gene>
<dbReference type="Proteomes" id="UP001162480">
    <property type="component" value="Chromosome 16"/>
</dbReference>
<protein>
    <submittedName>
        <fullName evidence="2">Uncharacterized protein</fullName>
    </submittedName>
</protein>